<dbReference type="EMBL" id="CM027685">
    <property type="protein sequence ID" value="KAG0526720.1"/>
    <property type="molecule type" value="Genomic_DNA"/>
</dbReference>
<evidence type="ECO:0000313" key="2">
    <source>
        <dbReference type="Proteomes" id="UP000807115"/>
    </source>
</evidence>
<dbReference type="AlphaFoldDB" id="A0A921UDC2"/>
<sequence length="59" mass="7180">MKRRGKERCHPQSFVRFFGWRGDGGFVDHPSNFQRKSHENEHLQHARISLLFFLFFGRF</sequence>
<gene>
    <name evidence="1" type="ORF">BDA96_06G170300</name>
</gene>
<reference evidence="1" key="1">
    <citation type="journal article" date="2019" name="BMC Genomics">
        <title>A new reference genome for Sorghum bicolor reveals high levels of sequence similarity between sweet and grain genotypes: implications for the genetics of sugar metabolism.</title>
        <authorList>
            <person name="Cooper E.A."/>
            <person name="Brenton Z.W."/>
            <person name="Flinn B.S."/>
            <person name="Jenkins J."/>
            <person name="Shu S."/>
            <person name="Flowers D."/>
            <person name="Luo F."/>
            <person name="Wang Y."/>
            <person name="Xia P."/>
            <person name="Barry K."/>
            <person name="Daum C."/>
            <person name="Lipzen A."/>
            <person name="Yoshinaga Y."/>
            <person name="Schmutz J."/>
            <person name="Saski C."/>
            <person name="Vermerris W."/>
            <person name="Kresovich S."/>
        </authorList>
    </citation>
    <scope>NUCLEOTIDE SEQUENCE</scope>
</reference>
<dbReference type="Proteomes" id="UP000807115">
    <property type="component" value="Chromosome 6"/>
</dbReference>
<comment type="caution">
    <text evidence="1">The sequence shown here is derived from an EMBL/GenBank/DDBJ whole genome shotgun (WGS) entry which is preliminary data.</text>
</comment>
<protein>
    <submittedName>
        <fullName evidence="1">Uncharacterized protein</fullName>
    </submittedName>
</protein>
<accession>A0A921UDC2</accession>
<reference evidence="1" key="2">
    <citation type="submission" date="2020-10" db="EMBL/GenBank/DDBJ databases">
        <authorList>
            <person name="Cooper E.A."/>
            <person name="Brenton Z.W."/>
            <person name="Flinn B.S."/>
            <person name="Jenkins J."/>
            <person name="Shu S."/>
            <person name="Flowers D."/>
            <person name="Luo F."/>
            <person name="Wang Y."/>
            <person name="Xia P."/>
            <person name="Barry K."/>
            <person name="Daum C."/>
            <person name="Lipzen A."/>
            <person name="Yoshinaga Y."/>
            <person name="Schmutz J."/>
            <person name="Saski C."/>
            <person name="Vermerris W."/>
            <person name="Kresovich S."/>
        </authorList>
    </citation>
    <scope>NUCLEOTIDE SEQUENCE</scope>
</reference>
<name>A0A921UDC2_SORBI</name>
<proteinExistence type="predicted"/>
<evidence type="ECO:0000313" key="1">
    <source>
        <dbReference type="EMBL" id="KAG0526720.1"/>
    </source>
</evidence>
<organism evidence="1 2">
    <name type="scientific">Sorghum bicolor</name>
    <name type="common">Sorghum</name>
    <name type="synonym">Sorghum vulgare</name>
    <dbReference type="NCBI Taxonomy" id="4558"/>
    <lineage>
        <taxon>Eukaryota</taxon>
        <taxon>Viridiplantae</taxon>
        <taxon>Streptophyta</taxon>
        <taxon>Embryophyta</taxon>
        <taxon>Tracheophyta</taxon>
        <taxon>Spermatophyta</taxon>
        <taxon>Magnoliopsida</taxon>
        <taxon>Liliopsida</taxon>
        <taxon>Poales</taxon>
        <taxon>Poaceae</taxon>
        <taxon>PACMAD clade</taxon>
        <taxon>Panicoideae</taxon>
        <taxon>Andropogonodae</taxon>
        <taxon>Andropogoneae</taxon>
        <taxon>Sorghinae</taxon>
        <taxon>Sorghum</taxon>
    </lineage>
</organism>